<proteinExistence type="predicted"/>
<gene>
    <name evidence="2" type="ORF">F6R98_16715</name>
</gene>
<dbReference type="AlphaFoldDB" id="A0A5Q0BJT2"/>
<keyword evidence="3" id="KW-1185">Reference proteome</keyword>
<dbReference type="EMBL" id="CP044205">
    <property type="protein sequence ID" value="QFY44070.1"/>
    <property type="molecule type" value="Genomic_DNA"/>
</dbReference>
<feature type="transmembrane region" description="Helical" evidence="1">
    <location>
        <begin position="14"/>
        <end position="31"/>
    </location>
</feature>
<protein>
    <submittedName>
        <fullName evidence="2">Uncharacterized protein</fullName>
    </submittedName>
</protein>
<evidence type="ECO:0000313" key="2">
    <source>
        <dbReference type="EMBL" id="QFY44070.1"/>
    </source>
</evidence>
<keyword evidence="1" id="KW-0472">Membrane</keyword>
<organism evidence="2 3">
    <name type="scientific">Candidatus Methylospira mobilis</name>
    <dbReference type="NCBI Taxonomy" id="1808979"/>
    <lineage>
        <taxon>Bacteria</taxon>
        <taxon>Pseudomonadati</taxon>
        <taxon>Pseudomonadota</taxon>
        <taxon>Gammaproteobacteria</taxon>
        <taxon>Methylococcales</taxon>
        <taxon>Methylococcaceae</taxon>
        <taxon>Candidatus Methylospira</taxon>
    </lineage>
</organism>
<evidence type="ECO:0000256" key="1">
    <source>
        <dbReference type="SAM" id="Phobius"/>
    </source>
</evidence>
<accession>A0A5Q0BJT2</accession>
<dbReference type="KEGG" id="mmob:F6R98_16715"/>
<sequence>MIWLESEVENWRRLISFAIAVFGIVVVFVSLQDIIGNAKFILSFANRLWCKKERTSIDVLP</sequence>
<evidence type="ECO:0000313" key="3">
    <source>
        <dbReference type="Proteomes" id="UP000325755"/>
    </source>
</evidence>
<name>A0A5Q0BJT2_9GAMM</name>
<dbReference type="RefSeq" id="WP_153250041.1">
    <property type="nucleotide sequence ID" value="NZ_CP044205.1"/>
</dbReference>
<keyword evidence="1" id="KW-1133">Transmembrane helix</keyword>
<reference evidence="2 3" key="1">
    <citation type="submission" date="2019-09" db="EMBL/GenBank/DDBJ databases">
        <title>Ecophysiology of the spiral-shaped methanotroph Methylospira mobilis as revealed by the complete genome sequence.</title>
        <authorList>
            <person name="Oshkin I.Y."/>
            <person name="Dedysh S.N."/>
            <person name="Miroshnikov K."/>
            <person name="Danilova O.V."/>
            <person name="Hakobyan A."/>
            <person name="Liesack W."/>
        </authorList>
    </citation>
    <scope>NUCLEOTIDE SEQUENCE [LARGE SCALE GENOMIC DNA]</scope>
    <source>
        <strain evidence="2 3">Shm1</strain>
    </source>
</reference>
<keyword evidence="1" id="KW-0812">Transmembrane</keyword>
<dbReference type="Proteomes" id="UP000325755">
    <property type="component" value="Chromosome"/>
</dbReference>
<dbReference type="InParanoid" id="A0A5Q0BJT2"/>